<dbReference type="GO" id="GO:0032040">
    <property type="term" value="C:small-subunit processome"/>
    <property type="evidence" value="ECO:0007669"/>
    <property type="project" value="TreeGrafter"/>
</dbReference>
<proteinExistence type="inferred from homology"/>
<dbReference type="Pfam" id="PF08146">
    <property type="entry name" value="BP28CT"/>
    <property type="match status" value="1"/>
</dbReference>
<evidence type="ECO:0000256" key="4">
    <source>
        <dbReference type="ARBA" id="ARBA00022552"/>
    </source>
</evidence>
<comment type="function">
    <text evidence="8">Involved in nucleolar processing of pre-18S ribosomal RNA.</text>
</comment>
<comment type="similarity">
    <text evidence="2 8">Belongs to the HEATR1/UTP10 family.</text>
</comment>
<keyword evidence="5 8" id="KW-0539">Nucleus</keyword>
<dbReference type="SUPFAM" id="SSF48613">
    <property type="entry name" value="Heme oxygenase-like"/>
    <property type="match status" value="1"/>
</dbReference>
<dbReference type="GO" id="GO:0034455">
    <property type="term" value="C:t-UTP complex"/>
    <property type="evidence" value="ECO:0007669"/>
    <property type="project" value="TreeGrafter"/>
</dbReference>
<dbReference type="VEuPathDB" id="AmoebaDB:EHI8A_028360"/>
<keyword evidence="4 8" id="KW-0698">rRNA processing</keyword>
<dbReference type="InterPro" id="IPR040191">
    <property type="entry name" value="UTP10"/>
</dbReference>
<dbReference type="EMBL" id="BDEQ01000001">
    <property type="protein sequence ID" value="GAT93178.1"/>
    <property type="molecule type" value="Genomic_DNA"/>
</dbReference>
<dbReference type="InterPro" id="IPR012954">
    <property type="entry name" value="BP28_C_dom"/>
</dbReference>
<name>A0A175JI84_ENTHI</name>
<dbReference type="PROSITE" id="PS50077">
    <property type="entry name" value="HEAT_REPEAT"/>
    <property type="match status" value="1"/>
</dbReference>
<dbReference type="GO" id="GO:0045943">
    <property type="term" value="P:positive regulation of transcription by RNA polymerase I"/>
    <property type="evidence" value="ECO:0007669"/>
    <property type="project" value="TreeGrafter"/>
</dbReference>
<evidence type="ECO:0000256" key="7">
    <source>
        <dbReference type="PROSITE-ProRule" id="PRU00103"/>
    </source>
</evidence>
<dbReference type="SMART" id="SM01036">
    <property type="entry name" value="BP28CT"/>
    <property type="match status" value="1"/>
</dbReference>
<dbReference type="GO" id="GO:0030686">
    <property type="term" value="C:90S preribosome"/>
    <property type="evidence" value="ECO:0007669"/>
    <property type="project" value="TreeGrafter"/>
</dbReference>
<dbReference type="VEuPathDB" id="AmoebaDB:EHI5A_053060"/>
<evidence type="ECO:0000256" key="3">
    <source>
        <dbReference type="ARBA" id="ARBA00022517"/>
    </source>
</evidence>
<dbReference type="InterPro" id="IPR011989">
    <property type="entry name" value="ARM-like"/>
</dbReference>
<comment type="subcellular location">
    <subcellularLocation>
        <location evidence="1 8">Nucleus</location>
        <location evidence="1 8">Nucleolus</location>
    </subcellularLocation>
</comment>
<dbReference type="GO" id="GO:0030515">
    <property type="term" value="F:snoRNA binding"/>
    <property type="evidence" value="ECO:0007669"/>
    <property type="project" value="TreeGrafter"/>
</dbReference>
<feature type="repeat" description="HEAT" evidence="7">
    <location>
        <begin position="1994"/>
        <end position="2032"/>
    </location>
</feature>
<gene>
    <name evidence="10" type="ORF">CL6EHI_198890</name>
</gene>
<evidence type="ECO:0000256" key="2">
    <source>
        <dbReference type="ARBA" id="ARBA00010559"/>
    </source>
</evidence>
<evidence type="ECO:0000256" key="6">
    <source>
        <dbReference type="ARBA" id="ARBA00023274"/>
    </source>
</evidence>
<keyword evidence="3 8" id="KW-0690">Ribosome biogenesis</keyword>
<dbReference type="GO" id="GO:0000462">
    <property type="term" value="P:maturation of SSU-rRNA from tricistronic rRNA transcript (SSU-rRNA, 5.8S rRNA, LSU-rRNA)"/>
    <property type="evidence" value="ECO:0007669"/>
    <property type="project" value="TreeGrafter"/>
</dbReference>
<feature type="domain" description="BP28 C-terminal" evidence="9">
    <location>
        <begin position="1730"/>
        <end position="1896"/>
    </location>
</feature>
<evidence type="ECO:0000313" key="11">
    <source>
        <dbReference type="Proteomes" id="UP000078387"/>
    </source>
</evidence>
<dbReference type="InterPro" id="IPR016084">
    <property type="entry name" value="Haem_Oase-like_multi-hlx"/>
</dbReference>
<dbReference type="Gene3D" id="1.25.10.10">
    <property type="entry name" value="Leucine-rich Repeat Variant"/>
    <property type="match status" value="2"/>
</dbReference>
<evidence type="ECO:0000313" key="10">
    <source>
        <dbReference type="EMBL" id="GAT93178.1"/>
    </source>
</evidence>
<dbReference type="VEuPathDB" id="AmoebaDB:EHI_198890"/>
<dbReference type="PANTHER" id="PTHR13457">
    <property type="entry name" value="BAP28"/>
    <property type="match status" value="1"/>
</dbReference>
<organism evidence="10 11">
    <name type="scientific">Entamoeba histolytica</name>
    <dbReference type="NCBI Taxonomy" id="5759"/>
    <lineage>
        <taxon>Eukaryota</taxon>
        <taxon>Amoebozoa</taxon>
        <taxon>Evosea</taxon>
        <taxon>Archamoebae</taxon>
        <taxon>Mastigamoebida</taxon>
        <taxon>Entamoebidae</taxon>
        <taxon>Entamoeba</taxon>
    </lineage>
</organism>
<evidence type="ECO:0000256" key="8">
    <source>
        <dbReference type="RuleBase" id="RU367065"/>
    </source>
</evidence>
<evidence type="ECO:0000256" key="5">
    <source>
        <dbReference type="ARBA" id="ARBA00023242"/>
    </source>
</evidence>
<dbReference type="Proteomes" id="UP000078387">
    <property type="component" value="Unassembled WGS sequence"/>
</dbReference>
<comment type="caution">
    <text evidence="10">The sequence shown here is derived from an EMBL/GenBank/DDBJ whole genome shotgun (WGS) entry which is preliminary data.</text>
</comment>
<reference evidence="10 11" key="1">
    <citation type="submission" date="2016-05" db="EMBL/GenBank/DDBJ databases">
        <title>First whole genome sequencing of Entamoeba histolytica HM1:IMSS-clone-6.</title>
        <authorList>
            <person name="Mukherjee Avik.K."/>
            <person name="Izumyama S."/>
            <person name="Nakada-Tsukui K."/>
            <person name="Nozaki T."/>
        </authorList>
    </citation>
    <scope>NUCLEOTIDE SEQUENCE [LARGE SCALE GENOMIC DNA]</scope>
    <source>
        <strain evidence="10 11">HM1:IMSS clone 6</strain>
    </source>
</reference>
<protein>
    <recommendedName>
        <fullName evidence="8">HEAT repeat-containing protein 1</fullName>
    </recommendedName>
</protein>
<dbReference type="eggNOG" id="KOG1837">
    <property type="taxonomic scope" value="Eukaryota"/>
</dbReference>
<dbReference type="PANTHER" id="PTHR13457:SF1">
    <property type="entry name" value="HEAT REPEAT-CONTAINING PROTEIN 1"/>
    <property type="match status" value="1"/>
</dbReference>
<keyword evidence="6 8" id="KW-0687">Ribonucleoprotein</keyword>
<evidence type="ECO:0000256" key="1">
    <source>
        <dbReference type="ARBA" id="ARBA00004604"/>
    </source>
</evidence>
<dbReference type="VEuPathDB" id="AmoebaDB:KM1_063690"/>
<dbReference type="InterPro" id="IPR016024">
    <property type="entry name" value="ARM-type_fold"/>
</dbReference>
<dbReference type="SUPFAM" id="SSF48371">
    <property type="entry name" value="ARM repeat"/>
    <property type="match status" value="1"/>
</dbReference>
<dbReference type="InterPro" id="IPR021133">
    <property type="entry name" value="HEAT_type_2"/>
</dbReference>
<accession>A0A175JI84</accession>
<dbReference type="VEuPathDB" id="AmoebaDB:EHI7A_028250"/>
<evidence type="ECO:0000259" key="9">
    <source>
        <dbReference type="SMART" id="SM01036"/>
    </source>
</evidence>
<sequence>MSIASQLNTFVPTVNTSHIVSFIYDNNKAKFIDRYTLHRGALDSLNHLFKNHELLSEWKASLFGDESEQCNRDMLTDSQNKELSKKISNFLPYLSQHFLNPECGPIIEYMIRVYSINTVGANELILSFLSHYQNPLFIRLLSLCKPTIFTNFINLDRISRRDFVIHLTQFPTTLSTLINFYIDHPILIHNARYSTFICTLLISIAQQQIISEVVLTTLLSVVLQLIKSDSPKLTVVALSLSAQILSVHTLSESKFSSLLLVLHKYTATSHPSQFISVLCIGCKYQYSMKIFPQQIQTFLLNSVQMVVSTLIALSKKKCDLGDFVLLCLQTLNKDSISSKKYTELFGPIVNNIQLNERHLIIIVKHIFDVSKSVNKGKINYEYFNLLNNLDSKYPQEFSVAINEYFKQPDVANVELANQLKEILNSSMNMPLFEGYSYIGTIATVKKTGLITNATIAQIMTALKKSGEQFAEVKSVLVQLFNTPIKHSFYIELFNEDNYEKLIPVVSAEIVCEHLCKFCKLLPIEVNEVMMKYLSKLEVPRKWINELYGVFIPERDNVLQTLYILDLYLKYFSKLEDLFILKDIYESIGSQLESTLSKTDITFSELNSLYNTIIIIFGQYMEVNKLKELECNKKSCEFLLSVLLSLYRQNPTNRIKTLMTEILVLLFDTIQFKSLGYKNNISYNDMLTNILIDSLKEQSNYNSCITSLFVELVQGDCFQYIEYLKLLPFNIALNSYNKSEKTKEETLKGLIGTTHYISFLNTIKSTLSEKEKSIIIQQHFIFVIKELMKESAKERTYGFDCLNEIGKLAKGYKENNIVIGGNKVLKSEYYLNYITAIQQSKIELTSSSNFITTFNNVYLNKINEKYRGLFVDHVIDVINKDHLLPSQEKMKVLMSFGMRSVDNIIGTMNMLNDSDELYDSQFEQKVLSEIIKSIVQTKYVGAFVGNKQLFDTFKKIIQMSNGENVVLISSLMNEEMWGMMDDIHQEEFLRILSVEHKDKRSQVINKLNRMLKITPFDLVNKIVMKIITMINTKESLQNKQLKKIPSVVIETTLNESNDKKMEEEVIENNNQGKEDESIMNELQFMVFVFESFFKVHKGSLNNINFEDNEFNKTFSESIKNISQLIQTTIKLPQCYHTDYLINIEMNSLIYTVGFVSKYLTFISTAKPIEQPRKKGTIIVRSKHDTFQNKIKKMTEDLASSIQVLTVIDVIYEVIETFGMTPAIYNGAITLLSQMIALFPTLFVEHSDRFVRALSKEEIVGIVVQKLIPHVISSISSAQGLPATSIVELLSMIVDNYNQLPYHRRREIFLQLFKESKLSEEHLSGVIVLLIENEADNVLPFIYDVFRELNNDKVIKLLACIIEDACQLLQENREGIFAGYQLKITKKKEVAHLCIDFVNGQITKREFIAKCMKTTEDVNIQQNYTILFKQVIEMLNKFDCTDENDSNTIVADKLHDMVDNISDLFSITTLIRAVVFLLKQSSIRVKRTALLILNQKLTALTPEEMSMYEASFLNAENGLIHVVIKILENVDKLNPSSVDNDAEQATIQTGVLLLEILLRFYGAQHISIFMDLLNYVLKCIQIKDTLKNIKIVASALLCLSIYAAELKTSLMPQLPQLIPMFFDLLPHGGDEDSVNSLINSVISCMMSFTKSYGNIVHPYINSFIPLILDSEYTSNPVVYPFIMEFMGVVGSSIEFRLVMSLVSSNFKNKKLQNDTSLAALFGLLSKSLNENQTSISQMRIKLYQFLFEALKTIPKISSPLNMKHCNDELIGVFNSLVLKLSDDTFKPFFLKCAEGFNEVVGISEIPSIYIYTKIILSFSKTLKSLFVPYYAFVLKNILSILNQLPLSLANALVPERSTLGKRSANNIKKGDNAIVLLDSIYLNIELLQTLFQNDNSNFVDSQKVEQLLPTVNLIDLMHNCYKEEDDYFDFITKRLSPCLCQFALCVPNQVCWKPLNHQLLIQTQHTDSIVRLAALHCMIHLWDTIAADIVYLLPETLPYLTDLMEDTNQEVVEAAKEFAQIVQKHLGADSLQKYLN</sequence>